<sequence>MMLPTASQNLALKNKLRNSPYSTESDCVELRSLDDENESDTCDMTDEELLNYRLKLQEDETNKVLELLKKGEPVLIEDGADFL</sequence>
<feature type="region of interest" description="Disordered" evidence="1">
    <location>
        <begin position="1"/>
        <end position="42"/>
    </location>
</feature>
<dbReference type="WBParaSite" id="Pan_g18476.t1">
    <property type="protein sequence ID" value="Pan_g18476.t1"/>
    <property type="gene ID" value="Pan_g18476"/>
</dbReference>
<evidence type="ECO:0000313" key="2">
    <source>
        <dbReference type="Proteomes" id="UP000492821"/>
    </source>
</evidence>
<keyword evidence="2" id="KW-1185">Reference proteome</keyword>
<name>A0A7E4VA32_PANRE</name>
<feature type="compositionally biased region" description="Polar residues" evidence="1">
    <location>
        <begin position="1"/>
        <end position="25"/>
    </location>
</feature>
<proteinExistence type="predicted"/>
<dbReference type="Proteomes" id="UP000492821">
    <property type="component" value="Unassembled WGS sequence"/>
</dbReference>
<accession>A0A7E4VA32</accession>
<reference evidence="2" key="1">
    <citation type="journal article" date="2013" name="Genetics">
        <title>The draft genome and transcriptome of Panagrellus redivivus are shaped by the harsh demands of a free-living lifestyle.</title>
        <authorList>
            <person name="Srinivasan J."/>
            <person name="Dillman A.R."/>
            <person name="Macchietto M.G."/>
            <person name="Heikkinen L."/>
            <person name="Lakso M."/>
            <person name="Fracchia K.M."/>
            <person name="Antoshechkin I."/>
            <person name="Mortazavi A."/>
            <person name="Wong G."/>
            <person name="Sternberg P.W."/>
        </authorList>
    </citation>
    <scope>NUCLEOTIDE SEQUENCE [LARGE SCALE GENOMIC DNA]</scope>
    <source>
        <strain evidence="2">MT8872</strain>
    </source>
</reference>
<dbReference type="AlphaFoldDB" id="A0A7E4VA32"/>
<evidence type="ECO:0000256" key="1">
    <source>
        <dbReference type="SAM" id="MobiDB-lite"/>
    </source>
</evidence>
<organism evidence="2 3">
    <name type="scientific">Panagrellus redivivus</name>
    <name type="common">Microworm</name>
    <dbReference type="NCBI Taxonomy" id="6233"/>
    <lineage>
        <taxon>Eukaryota</taxon>
        <taxon>Metazoa</taxon>
        <taxon>Ecdysozoa</taxon>
        <taxon>Nematoda</taxon>
        <taxon>Chromadorea</taxon>
        <taxon>Rhabditida</taxon>
        <taxon>Tylenchina</taxon>
        <taxon>Panagrolaimomorpha</taxon>
        <taxon>Panagrolaimoidea</taxon>
        <taxon>Panagrolaimidae</taxon>
        <taxon>Panagrellus</taxon>
    </lineage>
</organism>
<protein>
    <submittedName>
        <fullName evidence="3">Prefoldin subunit 4</fullName>
    </submittedName>
</protein>
<reference evidence="3" key="2">
    <citation type="submission" date="2020-10" db="UniProtKB">
        <authorList>
            <consortium name="WormBaseParasite"/>
        </authorList>
    </citation>
    <scope>IDENTIFICATION</scope>
</reference>
<evidence type="ECO:0000313" key="3">
    <source>
        <dbReference type="WBParaSite" id="Pan_g18476.t1"/>
    </source>
</evidence>